<dbReference type="InterPro" id="IPR000551">
    <property type="entry name" value="MerR-type_HTH_dom"/>
</dbReference>
<evidence type="ECO:0000313" key="6">
    <source>
        <dbReference type="EMBL" id="SMF86659.1"/>
    </source>
</evidence>
<keyword evidence="3" id="KW-0804">Transcription</keyword>
<dbReference type="CDD" id="cd00592">
    <property type="entry name" value="HTH_MerR-like"/>
    <property type="match status" value="1"/>
</dbReference>
<feature type="coiled-coil region" evidence="4">
    <location>
        <begin position="78"/>
        <end position="122"/>
    </location>
</feature>
<dbReference type="EMBL" id="LT840184">
    <property type="protein sequence ID" value="SMF86659.1"/>
    <property type="molecule type" value="Genomic_DNA"/>
</dbReference>
<evidence type="ECO:0000313" key="7">
    <source>
        <dbReference type="Proteomes" id="UP000192940"/>
    </source>
</evidence>
<sequence length="268" mass="31326">MRYSIGEFATITGVSTDTLRLYEKQDIIRPLKDHSNNYRYYNDLDVRSLLMSRWYRSMQIPLCDVSELINGGTSHQVMDKIEESKLNLEEQIRKSTLLLNKMNEIQAELGQIEERLQKCQIKQLPGRYRLKQTNQNRLLKESFLKGVVNEWMEMLPFTFFCFRIENWNETPDNDMIEYSWGVTLTEEDLMNLNVGISDGVEYLPPVRCLSSVIRTPAQENFSVNSFRFMLDKLAARGHKVTGNITGKLLLNEYIQEDPGSYLEINIPF</sequence>
<proteinExistence type="predicted"/>
<keyword evidence="4" id="KW-0175">Coiled coil</keyword>
<evidence type="ECO:0000256" key="2">
    <source>
        <dbReference type="ARBA" id="ARBA00023125"/>
    </source>
</evidence>
<keyword evidence="2 6" id="KW-0238">DNA-binding</keyword>
<dbReference type="GO" id="GO:0003677">
    <property type="term" value="F:DNA binding"/>
    <property type="evidence" value="ECO:0007669"/>
    <property type="project" value="UniProtKB-KW"/>
</dbReference>
<evidence type="ECO:0000256" key="4">
    <source>
        <dbReference type="SAM" id="Coils"/>
    </source>
</evidence>
<dbReference type="SMART" id="SM00422">
    <property type="entry name" value="HTH_MERR"/>
    <property type="match status" value="1"/>
</dbReference>
<dbReference type="AlphaFoldDB" id="A0A1X7HH76"/>
<evidence type="ECO:0000256" key="1">
    <source>
        <dbReference type="ARBA" id="ARBA00023015"/>
    </source>
</evidence>
<dbReference type="InterPro" id="IPR047057">
    <property type="entry name" value="MerR_fam"/>
</dbReference>
<reference evidence="6 7" key="1">
    <citation type="submission" date="2017-04" db="EMBL/GenBank/DDBJ databases">
        <authorList>
            <person name="Afonso C.L."/>
            <person name="Miller P.J."/>
            <person name="Scott M.A."/>
            <person name="Spackman E."/>
            <person name="Goraichik I."/>
            <person name="Dimitrov K.M."/>
            <person name="Suarez D.L."/>
            <person name="Swayne D.E."/>
        </authorList>
    </citation>
    <scope>NUCLEOTIDE SEQUENCE [LARGE SCALE GENOMIC DNA]</scope>
    <source>
        <strain evidence="6 7">N3/975</strain>
    </source>
</reference>
<feature type="domain" description="HTH merR-type" evidence="5">
    <location>
        <begin position="1"/>
        <end position="71"/>
    </location>
</feature>
<dbReference type="Proteomes" id="UP000192940">
    <property type="component" value="Chromosome I"/>
</dbReference>
<keyword evidence="7" id="KW-1185">Reference proteome</keyword>
<dbReference type="PROSITE" id="PS00552">
    <property type="entry name" value="HTH_MERR_1"/>
    <property type="match status" value="1"/>
</dbReference>
<gene>
    <name evidence="6" type="ORF">SAMN05661091_3468</name>
</gene>
<dbReference type="RefSeq" id="WP_208914322.1">
    <property type="nucleotide sequence ID" value="NZ_LT840184.1"/>
</dbReference>
<dbReference type="GO" id="GO:0003700">
    <property type="term" value="F:DNA-binding transcription factor activity"/>
    <property type="evidence" value="ECO:0007669"/>
    <property type="project" value="InterPro"/>
</dbReference>
<evidence type="ECO:0000256" key="3">
    <source>
        <dbReference type="ARBA" id="ARBA00023163"/>
    </source>
</evidence>
<protein>
    <submittedName>
        <fullName evidence="6">DNA-binding transcriptional regulator, MerR family</fullName>
    </submittedName>
</protein>
<dbReference type="SUPFAM" id="SSF46955">
    <property type="entry name" value="Putative DNA-binding domain"/>
    <property type="match status" value="1"/>
</dbReference>
<organism evidence="6 7">
    <name type="scientific">Paenibacillus uliginis N3/975</name>
    <dbReference type="NCBI Taxonomy" id="1313296"/>
    <lineage>
        <taxon>Bacteria</taxon>
        <taxon>Bacillati</taxon>
        <taxon>Bacillota</taxon>
        <taxon>Bacilli</taxon>
        <taxon>Bacillales</taxon>
        <taxon>Paenibacillaceae</taxon>
        <taxon>Paenibacillus</taxon>
    </lineage>
</organism>
<dbReference type="PANTHER" id="PTHR30204">
    <property type="entry name" value="REDOX-CYCLING DRUG-SENSING TRANSCRIPTIONAL ACTIVATOR SOXR"/>
    <property type="match status" value="1"/>
</dbReference>
<dbReference type="Gene3D" id="1.10.1660.10">
    <property type="match status" value="1"/>
</dbReference>
<evidence type="ECO:0000259" key="5">
    <source>
        <dbReference type="PROSITE" id="PS50937"/>
    </source>
</evidence>
<dbReference type="InterPro" id="IPR009061">
    <property type="entry name" value="DNA-bd_dom_put_sf"/>
</dbReference>
<dbReference type="PANTHER" id="PTHR30204:SF94">
    <property type="entry name" value="HEAVY METAL-DEPENDENT TRANSCRIPTIONAL REGULATOR HI_0293-RELATED"/>
    <property type="match status" value="1"/>
</dbReference>
<dbReference type="Pfam" id="PF13411">
    <property type="entry name" value="MerR_1"/>
    <property type="match status" value="1"/>
</dbReference>
<accession>A0A1X7HH76</accession>
<dbReference type="PROSITE" id="PS50937">
    <property type="entry name" value="HTH_MERR_2"/>
    <property type="match status" value="1"/>
</dbReference>
<keyword evidence="1" id="KW-0805">Transcription regulation</keyword>
<name>A0A1X7HH76_9BACL</name>
<dbReference type="STRING" id="1313296.SAMN05661091_3468"/>